<dbReference type="SMART" id="SM00347">
    <property type="entry name" value="HTH_MARR"/>
    <property type="match status" value="1"/>
</dbReference>
<dbReference type="InterPro" id="IPR036390">
    <property type="entry name" value="WH_DNA-bd_sf"/>
</dbReference>
<feature type="domain" description="HTH marR-type" evidence="1">
    <location>
        <begin position="1"/>
        <end position="132"/>
    </location>
</feature>
<dbReference type="RefSeq" id="WP_119480314.1">
    <property type="nucleotide sequence ID" value="NZ_QXTG01000001.1"/>
</dbReference>
<dbReference type="Pfam" id="PF01047">
    <property type="entry name" value="MarR"/>
    <property type="match status" value="1"/>
</dbReference>
<reference evidence="3" key="1">
    <citation type="submission" date="2018-09" db="EMBL/GenBank/DDBJ databases">
        <authorList>
            <person name="Kim I."/>
        </authorList>
    </citation>
    <scope>NUCLEOTIDE SEQUENCE [LARGE SCALE GENOMIC DNA]</scope>
    <source>
        <strain evidence="3">DD4a</strain>
    </source>
</reference>
<comment type="caution">
    <text evidence="2">The sequence shown here is derived from an EMBL/GenBank/DDBJ whole genome shotgun (WGS) entry which is preliminary data.</text>
</comment>
<dbReference type="AlphaFoldDB" id="A0A3A1U0B9"/>
<organism evidence="2 3">
    <name type="scientific">Amnibacterium setariae</name>
    <dbReference type="NCBI Taxonomy" id="2306585"/>
    <lineage>
        <taxon>Bacteria</taxon>
        <taxon>Bacillati</taxon>
        <taxon>Actinomycetota</taxon>
        <taxon>Actinomycetes</taxon>
        <taxon>Micrococcales</taxon>
        <taxon>Microbacteriaceae</taxon>
        <taxon>Amnibacterium</taxon>
    </lineage>
</organism>
<evidence type="ECO:0000313" key="3">
    <source>
        <dbReference type="Proteomes" id="UP000265742"/>
    </source>
</evidence>
<dbReference type="InterPro" id="IPR000835">
    <property type="entry name" value="HTH_MarR-typ"/>
</dbReference>
<name>A0A3A1U0B9_9MICO</name>
<protein>
    <submittedName>
        <fullName evidence="2">MarR family transcriptional regulator</fullName>
    </submittedName>
</protein>
<gene>
    <name evidence="2" type="ORF">D1781_00250</name>
</gene>
<dbReference type="InterPro" id="IPR036388">
    <property type="entry name" value="WH-like_DNA-bd_sf"/>
</dbReference>
<keyword evidence="3" id="KW-1185">Reference proteome</keyword>
<dbReference type="InterPro" id="IPR039422">
    <property type="entry name" value="MarR/SlyA-like"/>
</dbReference>
<dbReference type="SUPFAM" id="SSF46785">
    <property type="entry name" value="Winged helix' DNA-binding domain"/>
    <property type="match status" value="1"/>
</dbReference>
<dbReference type="Proteomes" id="UP000265742">
    <property type="component" value="Unassembled WGS sequence"/>
</dbReference>
<dbReference type="EMBL" id="QXTG01000001">
    <property type="protein sequence ID" value="RIX29951.1"/>
    <property type="molecule type" value="Genomic_DNA"/>
</dbReference>
<proteinExistence type="predicted"/>
<evidence type="ECO:0000313" key="2">
    <source>
        <dbReference type="EMBL" id="RIX29951.1"/>
    </source>
</evidence>
<evidence type="ECO:0000259" key="1">
    <source>
        <dbReference type="PROSITE" id="PS50995"/>
    </source>
</evidence>
<dbReference type="OrthoDB" id="7774677at2"/>
<dbReference type="PANTHER" id="PTHR33164">
    <property type="entry name" value="TRANSCRIPTIONAL REGULATOR, MARR FAMILY"/>
    <property type="match status" value="1"/>
</dbReference>
<dbReference type="PANTHER" id="PTHR33164:SF99">
    <property type="entry name" value="MARR FAMILY REGULATORY PROTEIN"/>
    <property type="match status" value="1"/>
</dbReference>
<sequence length="139" mass="14557">MDVLALAAQIDRLAQLHRGAAEKALQATGVGAPAAGMLWRLAQLPDARGGMSELAHLLGCDPSYVTLLARELERAGLVSRDADEQDRRRRVLRLSTAGEAAAREVGIAVRAASPLSSLSVVDAADLGRRLAALVVTAEP</sequence>
<dbReference type="GO" id="GO:0006950">
    <property type="term" value="P:response to stress"/>
    <property type="evidence" value="ECO:0007669"/>
    <property type="project" value="TreeGrafter"/>
</dbReference>
<dbReference type="PROSITE" id="PS50995">
    <property type="entry name" value="HTH_MARR_2"/>
    <property type="match status" value="1"/>
</dbReference>
<dbReference type="GO" id="GO:0003700">
    <property type="term" value="F:DNA-binding transcription factor activity"/>
    <property type="evidence" value="ECO:0007669"/>
    <property type="project" value="InterPro"/>
</dbReference>
<dbReference type="Gene3D" id="1.10.10.10">
    <property type="entry name" value="Winged helix-like DNA-binding domain superfamily/Winged helix DNA-binding domain"/>
    <property type="match status" value="1"/>
</dbReference>
<accession>A0A3A1U0B9</accession>